<proteinExistence type="predicted"/>
<organism evidence="2 3">
    <name type="scientific">Brassicogethes aeneus</name>
    <name type="common">Rape pollen beetle</name>
    <name type="synonym">Meligethes aeneus</name>
    <dbReference type="NCBI Taxonomy" id="1431903"/>
    <lineage>
        <taxon>Eukaryota</taxon>
        <taxon>Metazoa</taxon>
        <taxon>Ecdysozoa</taxon>
        <taxon>Arthropoda</taxon>
        <taxon>Hexapoda</taxon>
        <taxon>Insecta</taxon>
        <taxon>Pterygota</taxon>
        <taxon>Neoptera</taxon>
        <taxon>Endopterygota</taxon>
        <taxon>Coleoptera</taxon>
        <taxon>Polyphaga</taxon>
        <taxon>Cucujiformia</taxon>
        <taxon>Nitidulidae</taxon>
        <taxon>Meligethinae</taxon>
        <taxon>Brassicogethes</taxon>
    </lineage>
</organism>
<keyword evidence="3" id="KW-1185">Reference proteome</keyword>
<dbReference type="OrthoDB" id="6744975at2759"/>
<accession>A0A9P0B916</accession>
<dbReference type="AlphaFoldDB" id="A0A9P0B916"/>
<protein>
    <submittedName>
        <fullName evidence="2">Uncharacterized protein</fullName>
    </submittedName>
</protein>
<keyword evidence="1" id="KW-1133">Transmembrane helix</keyword>
<gene>
    <name evidence="2" type="ORF">MELIAE_LOCUS8453</name>
</gene>
<sequence length="240" mass="28520">MGKFWPACVAFVITCTGTTVFREPDDTSENGPLASCYIFMFSVFLLLWDLRVYPRTLRKQWNLFQFIIEFCIAEFIMEQLLFDFWFPLEKSLIAAIPKLGEYIEKGFKKLGQDINLECFKSDKVGNYASYTLSIFFLIAVLHATRAIDLRILECGISTFFSDTYSRFKRFMMENTPRIFTKERDDTRCNKYRNHNYNQSVMMSNYSNSDFSDEYDELPIDFEYVPCKIGKKDSYYKRYRK</sequence>
<name>A0A9P0B916_BRAAE</name>
<feature type="transmembrane region" description="Helical" evidence="1">
    <location>
        <begin position="127"/>
        <end position="144"/>
    </location>
</feature>
<feature type="transmembrane region" description="Helical" evidence="1">
    <location>
        <begin position="32"/>
        <end position="50"/>
    </location>
</feature>
<dbReference type="EMBL" id="OV121136">
    <property type="protein sequence ID" value="CAH0557844.1"/>
    <property type="molecule type" value="Genomic_DNA"/>
</dbReference>
<evidence type="ECO:0000256" key="1">
    <source>
        <dbReference type="SAM" id="Phobius"/>
    </source>
</evidence>
<evidence type="ECO:0000313" key="3">
    <source>
        <dbReference type="Proteomes" id="UP001154078"/>
    </source>
</evidence>
<keyword evidence="1" id="KW-0472">Membrane</keyword>
<dbReference type="Proteomes" id="UP001154078">
    <property type="component" value="Chromosome 5"/>
</dbReference>
<evidence type="ECO:0000313" key="2">
    <source>
        <dbReference type="EMBL" id="CAH0557844.1"/>
    </source>
</evidence>
<keyword evidence="1" id="KW-0812">Transmembrane</keyword>
<dbReference type="Pfam" id="PF16089">
    <property type="entry name" value="DUF4818"/>
    <property type="match status" value="1"/>
</dbReference>
<feature type="transmembrane region" description="Helical" evidence="1">
    <location>
        <begin position="62"/>
        <end position="82"/>
    </location>
</feature>
<dbReference type="InterPro" id="IPR032145">
    <property type="entry name" value="DUF4818"/>
</dbReference>
<reference evidence="2" key="1">
    <citation type="submission" date="2021-12" db="EMBL/GenBank/DDBJ databases">
        <authorList>
            <person name="King R."/>
        </authorList>
    </citation>
    <scope>NUCLEOTIDE SEQUENCE</scope>
</reference>